<evidence type="ECO:0000256" key="1">
    <source>
        <dbReference type="SAM" id="MobiDB-lite"/>
    </source>
</evidence>
<dbReference type="EMBL" id="WTYT01000004">
    <property type="protein sequence ID" value="MXO66092.1"/>
    <property type="molecule type" value="Genomic_DNA"/>
</dbReference>
<feature type="chain" id="PRO_5026053331" description="Secreted protein" evidence="2">
    <location>
        <begin position="28"/>
        <end position="262"/>
    </location>
</feature>
<feature type="compositionally biased region" description="Basic and acidic residues" evidence="1">
    <location>
        <begin position="103"/>
        <end position="112"/>
    </location>
</feature>
<dbReference type="AlphaFoldDB" id="A0A6I4T788"/>
<dbReference type="OrthoDB" id="7510861at2"/>
<accession>A0A6I4T788</accession>
<dbReference type="Proteomes" id="UP000438476">
    <property type="component" value="Unassembled WGS sequence"/>
</dbReference>
<gene>
    <name evidence="3" type="ORF">GRI91_10030</name>
</gene>
<feature type="region of interest" description="Disordered" evidence="1">
    <location>
        <begin position="101"/>
        <end position="133"/>
    </location>
</feature>
<evidence type="ECO:0000256" key="2">
    <source>
        <dbReference type="SAM" id="SignalP"/>
    </source>
</evidence>
<organism evidence="3 4">
    <name type="scientific">Altericroceibacterium endophyticum</name>
    <dbReference type="NCBI Taxonomy" id="1808508"/>
    <lineage>
        <taxon>Bacteria</taxon>
        <taxon>Pseudomonadati</taxon>
        <taxon>Pseudomonadota</taxon>
        <taxon>Alphaproteobacteria</taxon>
        <taxon>Sphingomonadales</taxon>
        <taxon>Erythrobacteraceae</taxon>
        <taxon>Altericroceibacterium</taxon>
    </lineage>
</organism>
<protein>
    <recommendedName>
        <fullName evidence="5">Secreted protein</fullName>
    </recommendedName>
</protein>
<evidence type="ECO:0008006" key="5">
    <source>
        <dbReference type="Google" id="ProtNLM"/>
    </source>
</evidence>
<feature type="compositionally biased region" description="Low complexity" evidence="1">
    <location>
        <begin position="200"/>
        <end position="212"/>
    </location>
</feature>
<feature type="region of interest" description="Disordered" evidence="1">
    <location>
        <begin position="196"/>
        <end position="245"/>
    </location>
</feature>
<feature type="signal peptide" evidence="2">
    <location>
        <begin position="1"/>
        <end position="27"/>
    </location>
</feature>
<name>A0A6I4T788_9SPHN</name>
<reference evidence="3 4" key="1">
    <citation type="submission" date="2019-12" db="EMBL/GenBank/DDBJ databases">
        <title>Genomic-based taxomic classification of the family Erythrobacteraceae.</title>
        <authorList>
            <person name="Xu L."/>
        </authorList>
    </citation>
    <scope>NUCLEOTIDE SEQUENCE [LARGE SCALE GENOMIC DNA]</scope>
    <source>
        <strain evidence="3 4">LMG 29518</strain>
    </source>
</reference>
<feature type="compositionally biased region" description="Basic and acidic residues" evidence="1">
    <location>
        <begin position="216"/>
        <end position="229"/>
    </location>
</feature>
<evidence type="ECO:0000313" key="4">
    <source>
        <dbReference type="Proteomes" id="UP000438476"/>
    </source>
</evidence>
<proteinExistence type="predicted"/>
<dbReference type="RefSeq" id="WP_160736538.1">
    <property type="nucleotide sequence ID" value="NZ_WTYT01000004.1"/>
</dbReference>
<comment type="caution">
    <text evidence="3">The sequence shown here is derived from an EMBL/GenBank/DDBJ whole genome shotgun (WGS) entry which is preliminary data.</text>
</comment>
<keyword evidence="2" id="KW-0732">Signal</keyword>
<sequence length="262" mass="28559">MAKAGIVVKGVLSGALALAIVGQPASAADFSQPHAASAYDASAETMHHSRYDRYDRYDRYGRYDRYDRYRGHRRHRGGIRTGDVIAGVAVLGAIAAIAASSSKNDRNDRDTRQPYPPQRSDARYPSNSGYESKGLDRAADICAARVEQENGRIGSVDEVNRNVTGWQVAGTMDNGRDWTCWIDSNGRVSDVEIGTSGRWGADNAPADDYAYPGAPPRDDWQSSDDRPIYRESGATQAGSVGEQYDPQTYAVLRQRVVGSAGY</sequence>
<evidence type="ECO:0000313" key="3">
    <source>
        <dbReference type="EMBL" id="MXO66092.1"/>
    </source>
</evidence>
<keyword evidence="4" id="KW-1185">Reference proteome</keyword>